<proteinExistence type="predicted"/>
<keyword evidence="2" id="KW-0067">ATP-binding</keyword>
<dbReference type="InterPro" id="IPR041664">
    <property type="entry name" value="AAA_16"/>
</dbReference>
<keyword evidence="1" id="KW-0547">Nucleotide-binding</keyword>
<keyword evidence="6" id="KW-1185">Reference proteome</keyword>
<dbReference type="GO" id="GO:0006355">
    <property type="term" value="P:regulation of DNA-templated transcription"/>
    <property type="evidence" value="ECO:0007669"/>
    <property type="project" value="InterPro"/>
</dbReference>
<dbReference type="InterPro" id="IPR000792">
    <property type="entry name" value="Tscrpt_reg_LuxR_C"/>
</dbReference>
<comment type="caution">
    <text evidence="5">The sequence shown here is derived from an EMBL/GenBank/DDBJ whole genome shotgun (WGS) entry which is preliminary data.</text>
</comment>
<organism evidence="5 6">
    <name type="scientific">Mycolicibacter nonchromogenicus</name>
    <name type="common">Mycobacterium nonchromogenicum</name>
    <dbReference type="NCBI Taxonomy" id="1782"/>
    <lineage>
        <taxon>Bacteria</taxon>
        <taxon>Bacillati</taxon>
        <taxon>Actinomycetota</taxon>
        <taxon>Actinomycetes</taxon>
        <taxon>Mycobacteriales</taxon>
        <taxon>Mycobacteriaceae</taxon>
        <taxon>Mycolicibacter</taxon>
    </lineage>
</organism>
<evidence type="ECO:0000259" key="4">
    <source>
        <dbReference type="PROSITE" id="PS50043"/>
    </source>
</evidence>
<dbReference type="GO" id="GO:0005524">
    <property type="term" value="F:ATP binding"/>
    <property type="evidence" value="ECO:0007669"/>
    <property type="project" value="UniProtKB-KW"/>
</dbReference>
<evidence type="ECO:0000256" key="1">
    <source>
        <dbReference type="ARBA" id="ARBA00022741"/>
    </source>
</evidence>
<evidence type="ECO:0000313" key="5">
    <source>
        <dbReference type="EMBL" id="ORW20762.1"/>
    </source>
</evidence>
<dbReference type="Pfam" id="PF13191">
    <property type="entry name" value="AAA_16"/>
    <property type="match status" value="1"/>
</dbReference>
<feature type="region of interest" description="Disordered" evidence="3">
    <location>
        <begin position="333"/>
        <end position="354"/>
    </location>
</feature>
<dbReference type="InterPro" id="IPR036388">
    <property type="entry name" value="WH-like_DNA-bd_sf"/>
</dbReference>
<dbReference type="PANTHER" id="PTHR16305:SF35">
    <property type="entry name" value="TRANSCRIPTIONAL ACTIVATOR DOMAIN"/>
    <property type="match status" value="1"/>
</dbReference>
<dbReference type="Gene3D" id="3.40.50.300">
    <property type="entry name" value="P-loop containing nucleotide triphosphate hydrolases"/>
    <property type="match status" value="1"/>
</dbReference>
<gene>
    <name evidence="5" type="ORF">AWC18_11120</name>
</gene>
<dbReference type="SMART" id="SM00421">
    <property type="entry name" value="HTH_LUXR"/>
    <property type="match status" value="1"/>
</dbReference>
<dbReference type="STRING" id="1782.AWC18_11120"/>
<sequence length="908" mass="96501">MRGRDAECSRLRQLLADARAGHSQVLVLRGEAGIGKTALLDYLAESAPEFQVIRAAGVESDMELAFAGLQQLCAPAADGIDLLPEPQRDALAIAFGMSSGSAPDRFLVGLAVLGLLAGIAARQPVLCLIDDAQWLDRVSAQTLGFVARRLRAEPLALVCALREPVEGLTGLPKLMLRGLAESDARAVLDSALPGPIDPQVADRIVAETHGNPLALLELPRGLSTAELAGGYYRPDVVPVAGQLERHYLTRVQALPGDTQRLLLLAAAEPVGDAALLLRAANLVGLTASTMAPAEEAGLIEVGARVRFRHPLVRSAIYRAANLEDRRDAHRALAQATDPAHDPDRRAWHRAHAAAGPDESVAAELVRSADRAALRGGTAAAAAFLARAAELTPDPLQRGSRALDAAEAKRSVAELDAADALLGAAELAPLDELQRARAGRMRAQLAFTRGRGSGHAPTILEAVHQFFSAASSLETIDEAMAQETLLEAVSAAMYAGRAFGAQVRHHTAAALAAGTRTSSNRPADLLLLALTTRISGGCRAGLEPLRAAIAALTPNTWSWQAFPIGYEAAVHDVWDDEAWYRIARDAVRVATDTGALAMLPVALTTRAGVHVQAGEFAAARALIADADTLTAAAGQAPVRYHALVLAAWRGDEAEATVLIDAAARSGAARGEGRITALIGYASALLYNGLGRYQAACEALRRVLDYEDLGLYGMNLAELVEAGVRGDEPTLAAEALRQLDERATVSGTDWGLGVLARSRALMCDDPAAEDHYVEAIERLGRTRIAVDLARAHLVYGEWLRREKRRGDARTQLRTAHEMFTGFGAQAFAQRSRRELQALGEKVSSRPATGGDVMTPQERQIAELAGAGLTNAEIGAQLFISAHTVEWHLRKVFAKLGIRSRRELRDTAAGR</sequence>
<dbReference type="Gene3D" id="1.10.10.10">
    <property type="entry name" value="Winged helix-like DNA-binding domain superfamily/Winged helix DNA-binding domain"/>
    <property type="match status" value="1"/>
</dbReference>
<dbReference type="PRINTS" id="PR00038">
    <property type="entry name" value="HTHLUXR"/>
</dbReference>
<evidence type="ECO:0000256" key="2">
    <source>
        <dbReference type="ARBA" id="ARBA00022840"/>
    </source>
</evidence>
<evidence type="ECO:0000256" key="3">
    <source>
        <dbReference type="SAM" id="MobiDB-lite"/>
    </source>
</evidence>
<dbReference type="PANTHER" id="PTHR16305">
    <property type="entry name" value="TESTICULAR SOLUBLE ADENYLYL CYCLASE"/>
    <property type="match status" value="1"/>
</dbReference>
<dbReference type="Proteomes" id="UP000193108">
    <property type="component" value="Unassembled WGS sequence"/>
</dbReference>
<protein>
    <submittedName>
        <fullName evidence="5">LuxR family transcriptional regulator</fullName>
    </submittedName>
</protein>
<dbReference type="PROSITE" id="PS50043">
    <property type="entry name" value="HTH_LUXR_2"/>
    <property type="match status" value="1"/>
</dbReference>
<dbReference type="InterPro" id="IPR027417">
    <property type="entry name" value="P-loop_NTPase"/>
</dbReference>
<dbReference type="GO" id="GO:0005737">
    <property type="term" value="C:cytoplasm"/>
    <property type="evidence" value="ECO:0007669"/>
    <property type="project" value="TreeGrafter"/>
</dbReference>
<feature type="domain" description="HTH luxR-type" evidence="4">
    <location>
        <begin position="844"/>
        <end position="908"/>
    </location>
</feature>
<accession>A0A1X1ZBQ2</accession>
<reference evidence="5 6" key="1">
    <citation type="submission" date="2016-01" db="EMBL/GenBank/DDBJ databases">
        <title>The new phylogeny of the genus Mycobacterium.</title>
        <authorList>
            <person name="Tarcisio F."/>
            <person name="Conor M."/>
            <person name="Antonella G."/>
            <person name="Elisabetta G."/>
            <person name="Giulia F.S."/>
            <person name="Sara T."/>
            <person name="Anna F."/>
            <person name="Clotilde B."/>
            <person name="Roberto B."/>
            <person name="Veronica D.S."/>
            <person name="Fabio R."/>
            <person name="Monica P."/>
            <person name="Olivier J."/>
            <person name="Enrico T."/>
            <person name="Nicola S."/>
        </authorList>
    </citation>
    <scope>NUCLEOTIDE SEQUENCE [LARGE SCALE GENOMIC DNA]</scope>
    <source>
        <strain evidence="5 6">DSM 44164</strain>
    </source>
</reference>
<dbReference type="AlphaFoldDB" id="A0A1X1ZBQ2"/>
<dbReference type="Pfam" id="PF00196">
    <property type="entry name" value="GerE"/>
    <property type="match status" value="1"/>
</dbReference>
<dbReference type="GO" id="GO:0004016">
    <property type="term" value="F:adenylate cyclase activity"/>
    <property type="evidence" value="ECO:0007669"/>
    <property type="project" value="TreeGrafter"/>
</dbReference>
<evidence type="ECO:0000313" key="6">
    <source>
        <dbReference type="Proteomes" id="UP000193108"/>
    </source>
</evidence>
<dbReference type="InterPro" id="IPR016032">
    <property type="entry name" value="Sig_transdc_resp-reg_C-effctor"/>
</dbReference>
<dbReference type="CDD" id="cd06170">
    <property type="entry name" value="LuxR_C_like"/>
    <property type="match status" value="1"/>
</dbReference>
<dbReference type="GO" id="GO:0003677">
    <property type="term" value="F:DNA binding"/>
    <property type="evidence" value="ECO:0007669"/>
    <property type="project" value="InterPro"/>
</dbReference>
<dbReference type="SUPFAM" id="SSF46894">
    <property type="entry name" value="C-terminal effector domain of the bipartite response regulators"/>
    <property type="match status" value="1"/>
</dbReference>
<name>A0A1X1ZBQ2_MYCNO</name>
<dbReference type="SUPFAM" id="SSF52540">
    <property type="entry name" value="P-loop containing nucleoside triphosphate hydrolases"/>
    <property type="match status" value="1"/>
</dbReference>
<dbReference type="EMBL" id="LQPI01000042">
    <property type="protein sequence ID" value="ORW20762.1"/>
    <property type="molecule type" value="Genomic_DNA"/>
</dbReference>